<sequence>MNIVFEAGKAITAVGGLTGSLYLAKVKYDKMKQKLAASGVKQQRRDWVRQDDAPLSLLYSRGWSDQAGAEGALPLLLLRRGQDDGQPHSETAAAALAARKISPATAKEVVTALKAVQLTAGITAVPIALWNIRQKRFFD</sequence>
<comment type="caution">
    <text evidence="1">The sequence shown here is derived from an EMBL/GenBank/DDBJ whole genome shotgun (WGS) entry which is preliminary data.</text>
</comment>
<gene>
    <name evidence="1" type="ORF">OC842_005470</name>
</gene>
<proteinExistence type="predicted"/>
<name>A0AAN6JPB3_9BASI</name>
<keyword evidence="2" id="KW-1185">Reference proteome</keyword>
<reference evidence="1" key="1">
    <citation type="journal article" date="2023" name="PhytoFront">
        <title>Draft Genome Resources of Seven Strains of Tilletia horrida, Causal Agent of Kernel Smut of Rice.</title>
        <authorList>
            <person name="Khanal S."/>
            <person name="Antony Babu S."/>
            <person name="Zhou X.G."/>
        </authorList>
    </citation>
    <scope>NUCLEOTIDE SEQUENCE</scope>
    <source>
        <strain evidence="1">TX3</strain>
    </source>
</reference>
<dbReference type="EMBL" id="JAPDMQ010000394">
    <property type="protein sequence ID" value="KAK0525533.1"/>
    <property type="molecule type" value="Genomic_DNA"/>
</dbReference>
<organism evidence="1 2">
    <name type="scientific">Tilletia horrida</name>
    <dbReference type="NCBI Taxonomy" id="155126"/>
    <lineage>
        <taxon>Eukaryota</taxon>
        <taxon>Fungi</taxon>
        <taxon>Dikarya</taxon>
        <taxon>Basidiomycota</taxon>
        <taxon>Ustilaginomycotina</taxon>
        <taxon>Exobasidiomycetes</taxon>
        <taxon>Tilletiales</taxon>
        <taxon>Tilletiaceae</taxon>
        <taxon>Tilletia</taxon>
    </lineage>
</organism>
<dbReference type="Proteomes" id="UP001176521">
    <property type="component" value="Unassembled WGS sequence"/>
</dbReference>
<evidence type="ECO:0000313" key="2">
    <source>
        <dbReference type="Proteomes" id="UP001176521"/>
    </source>
</evidence>
<evidence type="ECO:0000313" key="1">
    <source>
        <dbReference type="EMBL" id="KAK0525533.1"/>
    </source>
</evidence>
<accession>A0AAN6JPB3</accession>
<protein>
    <submittedName>
        <fullName evidence="1">Uncharacterized protein</fullName>
    </submittedName>
</protein>
<dbReference type="AlphaFoldDB" id="A0AAN6JPB3"/>